<protein>
    <submittedName>
        <fullName evidence="1">Uncharacterized protein</fullName>
    </submittedName>
</protein>
<sequence length="71" mass="7972">MLSDVVKEIPVWVLQLISDRVSCWYFRRCVLVGINSNADEYFRRWYFSCDGFQGFATGRGFDPTGGAPGGG</sequence>
<proteinExistence type="predicted"/>
<dbReference type="EMBL" id="KV000740">
    <property type="protein sequence ID" value="KZV40038.1"/>
    <property type="molecule type" value="Genomic_DNA"/>
</dbReference>
<reference evidence="1 2" key="1">
    <citation type="journal article" date="2015" name="Proc. Natl. Acad. Sci. U.S.A.">
        <title>The resurrection genome of Boea hygrometrica: A blueprint for survival of dehydration.</title>
        <authorList>
            <person name="Xiao L."/>
            <person name="Yang G."/>
            <person name="Zhang L."/>
            <person name="Yang X."/>
            <person name="Zhao S."/>
            <person name="Ji Z."/>
            <person name="Zhou Q."/>
            <person name="Hu M."/>
            <person name="Wang Y."/>
            <person name="Chen M."/>
            <person name="Xu Y."/>
            <person name="Jin H."/>
            <person name="Xiao X."/>
            <person name="Hu G."/>
            <person name="Bao F."/>
            <person name="Hu Y."/>
            <person name="Wan P."/>
            <person name="Li L."/>
            <person name="Deng X."/>
            <person name="Kuang T."/>
            <person name="Xiang C."/>
            <person name="Zhu J.K."/>
            <person name="Oliver M.J."/>
            <person name="He Y."/>
        </authorList>
    </citation>
    <scope>NUCLEOTIDE SEQUENCE [LARGE SCALE GENOMIC DNA]</scope>
    <source>
        <strain evidence="2">cv. XS01</strain>
    </source>
</reference>
<keyword evidence="2" id="KW-1185">Reference proteome</keyword>
<evidence type="ECO:0000313" key="1">
    <source>
        <dbReference type="EMBL" id="KZV40038.1"/>
    </source>
</evidence>
<accession>A0A2Z7C2F5</accession>
<organism evidence="1 2">
    <name type="scientific">Dorcoceras hygrometricum</name>
    <dbReference type="NCBI Taxonomy" id="472368"/>
    <lineage>
        <taxon>Eukaryota</taxon>
        <taxon>Viridiplantae</taxon>
        <taxon>Streptophyta</taxon>
        <taxon>Embryophyta</taxon>
        <taxon>Tracheophyta</taxon>
        <taxon>Spermatophyta</taxon>
        <taxon>Magnoliopsida</taxon>
        <taxon>eudicotyledons</taxon>
        <taxon>Gunneridae</taxon>
        <taxon>Pentapetalae</taxon>
        <taxon>asterids</taxon>
        <taxon>lamiids</taxon>
        <taxon>Lamiales</taxon>
        <taxon>Gesneriaceae</taxon>
        <taxon>Didymocarpoideae</taxon>
        <taxon>Trichosporeae</taxon>
        <taxon>Loxocarpinae</taxon>
        <taxon>Dorcoceras</taxon>
    </lineage>
</organism>
<dbReference type="Proteomes" id="UP000250235">
    <property type="component" value="Unassembled WGS sequence"/>
</dbReference>
<name>A0A2Z7C2F5_9LAMI</name>
<evidence type="ECO:0000313" key="2">
    <source>
        <dbReference type="Proteomes" id="UP000250235"/>
    </source>
</evidence>
<gene>
    <name evidence="1" type="ORF">F511_12433</name>
</gene>
<dbReference type="AlphaFoldDB" id="A0A2Z7C2F5"/>